<comment type="similarity">
    <text evidence="1">Belongs to the mTERF family.</text>
</comment>
<dbReference type="OrthoDB" id="9991972at2759"/>
<dbReference type="GO" id="GO:0003676">
    <property type="term" value="F:nucleic acid binding"/>
    <property type="evidence" value="ECO:0007669"/>
    <property type="project" value="InterPro"/>
</dbReference>
<reference evidence="3" key="1">
    <citation type="submission" date="2020-10" db="EMBL/GenBank/DDBJ databases">
        <authorList>
            <person name="Kikuchi T."/>
        </authorList>
    </citation>
    <scope>NUCLEOTIDE SEQUENCE</scope>
    <source>
        <strain evidence="3">NKZ352</strain>
    </source>
</reference>
<evidence type="ECO:0000313" key="3">
    <source>
        <dbReference type="EMBL" id="CAD6184422.1"/>
    </source>
</evidence>
<dbReference type="Pfam" id="PF02536">
    <property type="entry name" value="mTERF"/>
    <property type="match status" value="1"/>
</dbReference>
<dbReference type="Gene3D" id="1.25.70.10">
    <property type="entry name" value="Transcription termination factor 3, mitochondrial"/>
    <property type="match status" value="1"/>
</dbReference>
<dbReference type="EMBL" id="CAJGYM010000001">
    <property type="protein sequence ID" value="CAD6184422.1"/>
    <property type="molecule type" value="Genomic_DNA"/>
</dbReference>
<keyword evidence="2" id="KW-0809">Transit peptide</keyword>
<sequence>MSRLALQTAVRSLWLLRNHEKAWQPSAMISAAQTSSSARWTHSKPRELKNRIRKAEKLAEPRTIDVAEDFRSHNYKEEDLRPQGGMIEKIVAEHKERGTIFLIPGKDSPARESVTQALVRLVSIGVRPEFLLDGCVQKAELFRVLTTHGESSLKIINTLVSIGNLTYEDSLRILSEFSEELLACSNNGIRERIEAIVASGISTSRELSHALRKCPALLFAREPAEMRGLAEGIGGFFSRRQASNMIARCPQILLKNIEEVEEKYDYVFYQMGAEGEELSECGDRWIDGMDLQEMQTRHVFLVLTGKYSQPDPKRPQLKMENPKLKKILNTSDEQFAVNVAGVTMEEYTVFKAMRLRQLEVEKKERTYERIKPSKRKAYERRQKERPELLEHVFDVARDSSL</sequence>
<evidence type="ECO:0000256" key="2">
    <source>
        <dbReference type="ARBA" id="ARBA00022946"/>
    </source>
</evidence>
<dbReference type="InterPro" id="IPR003690">
    <property type="entry name" value="MTERF"/>
</dbReference>
<accession>A0A8S1GNX8</accession>
<gene>
    <name evidence="3" type="ORF">CAUJ_LOCUS341</name>
</gene>
<comment type="caution">
    <text evidence="3">The sequence shown here is derived from an EMBL/GenBank/DDBJ whole genome shotgun (WGS) entry which is preliminary data.</text>
</comment>
<keyword evidence="4" id="KW-1185">Reference proteome</keyword>
<dbReference type="AlphaFoldDB" id="A0A8S1GNX8"/>
<protein>
    <submittedName>
        <fullName evidence="3">Uncharacterized protein</fullName>
    </submittedName>
</protein>
<proteinExistence type="inferred from homology"/>
<evidence type="ECO:0000256" key="1">
    <source>
        <dbReference type="ARBA" id="ARBA00007692"/>
    </source>
</evidence>
<organism evidence="3 4">
    <name type="scientific">Caenorhabditis auriculariae</name>
    <dbReference type="NCBI Taxonomy" id="2777116"/>
    <lineage>
        <taxon>Eukaryota</taxon>
        <taxon>Metazoa</taxon>
        <taxon>Ecdysozoa</taxon>
        <taxon>Nematoda</taxon>
        <taxon>Chromadorea</taxon>
        <taxon>Rhabditida</taxon>
        <taxon>Rhabditina</taxon>
        <taxon>Rhabditomorpha</taxon>
        <taxon>Rhabditoidea</taxon>
        <taxon>Rhabditidae</taxon>
        <taxon>Peloderinae</taxon>
        <taxon>Caenorhabditis</taxon>
    </lineage>
</organism>
<name>A0A8S1GNX8_9PELO</name>
<dbReference type="InterPro" id="IPR038538">
    <property type="entry name" value="MTERF_sf"/>
</dbReference>
<evidence type="ECO:0000313" key="4">
    <source>
        <dbReference type="Proteomes" id="UP000835052"/>
    </source>
</evidence>
<dbReference type="Proteomes" id="UP000835052">
    <property type="component" value="Unassembled WGS sequence"/>
</dbReference>